<dbReference type="InterPro" id="IPR003593">
    <property type="entry name" value="AAA+_ATPase"/>
</dbReference>
<feature type="transmembrane region" description="Helical" evidence="7">
    <location>
        <begin position="69"/>
        <end position="89"/>
    </location>
</feature>
<feature type="transmembrane region" description="Helical" evidence="7">
    <location>
        <begin position="174"/>
        <end position="194"/>
    </location>
</feature>
<feature type="transmembrane region" description="Helical" evidence="7">
    <location>
        <begin position="151"/>
        <end position="168"/>
    </location>
</feature>
<sequence>MREEYVMVNLKVNPMKEPDKIINYWKKEKIIVSLIIIFGLAYDISIVLGPIYQGKLIDAIVNGNSMNSIVIVAASFVIIIASIQIFRYFKRFYIRRFANTTSATMRFMIYNNILHKSAAELDEENTGNLMTRVISDVQLCVEGMRKFSTEIFDTGVMMITYVVSMIMYDFKITLLSMIFIPAAMLLADKLKVVIYKYSTQYRSKISKVTDITYNTIENAILYRINGMESKNRIIYNEELEDLYNKAIKANLIENSMRPVYNVIAMFGVIIVIYFGGKNVISGVWTVGNFTTYILMFSAMSRKTSSAAKLFNSIQKSQVSWKRIKPYLAEYSIKDKTMDFDVHNTNFDVNNLSFIYPLGKNNIIDNITFSGKNGEIIGVTGPIVSGKSTLGISLLGIYPYIGSIKIDNKELNDYSDYERSQIISYLGHKPQLLSDSIYNNITLGNQKDISQVLKDVCFDIDLNEMPNRENTLVGNGGVRLSGGQQSRIALARALLNKNKIIILDDPFSAVDMQTEEKIIDNLRKNYSESLIILISHRLTIFRKINHIILLHNDKTVEYGKHNEFMENSKLYQTIYNLQCAVGDENGEE</sequence>
<dbReference type="InterPro" id="IPR003439">
    <property type="entry name" value="ABC_transporter-like_ATP-bd"/>
</dbReference>
<name>A0ABS4GAL9_9FIRM</name>
<gene>
    <name evidence="10" type="ORF">J2Z76_000583</name>
</gene>
<evidence type="ECO:0000256" key="4">
    <source>
        <dbReference type="ARBA" id="ARBA00022840"/>
    </source>
</evidence>
<dbReference type="CDD" id="cd03228">
    <property type="entry name" value="ABCC_MRP_Like"/>
    <property type="match status" value="1"/>
</dbReference>
<dbReference type="RefSeq" id="WP_245210278.1">
    <property type="nucleotide sequence ID" value="NZ_JAGGKS010000001.1"/>
</dbReference>
<keyword evidence="4" id="KW-0067">ATP-binding</keyword>
<dbReference type="SUPFAM" id="SSF90123">
    <property type="entry name" value="ABC transporter transmembrane region"/>
    <property type="match status" value="1"/>
</dbReference>
<comment type="subcellular location">
    <subcellularLocation>
        <location evidence="1">Cell membrane</location>
        <topology evidence="1">Multi-pass membrane protein</topology>
    </subcellularLocation>
</comment>
<feature type="domain" description="ABC transporter" evidence="8">
    <location>
        <begin position="346"/>
        <end position="576"/>
    </location>
</feature>
<organism evidence="10 11">
    <name type="scientific">Sedimentibacter acidaminivorans</name>
    <dbReference type="NCBI Taxonomy" id="913099"/>
    <lineage>
        <taxon>Bacteria</taxon>
        <taxon>Bacillati</taxon>
        <taxon>Bacillota</taxon>
        <taxon>Tissierellia</taxon>
        <taxon>Sedimentibacter</taxon>
    </lineage>
</organism>
<evidence type="ECO:0000256" key="3">
    <source>
        <dbReference type="ARBA" id="ARBA00022741"/>
    </source>
</evidence>
<dbReference type="InterPro" id="IPR017871">
    <property type="entry name" value="ABC_transporter-like_CS"/>
</dbReference>
<dbReference type="EMBL" id="JAGGKS010000001">
    <property type="protein sequence ID" value="MBP1924730.1"/>
    <property type="molecule type" value="Genomic_DNA"/>
</dbReference>
<dbReference type="InterPro" id="IPR039421">
    <property type="entry name" value="Type_1_exporter"/>
</dbReference>
<keyword evidence="3" id="KW-0547">Nucleotide-binding</keyword>
<feature type="transmembrane region" description="Helical" evidence="7">
    <location>
        <begin position="258"/>
        <end position="276"/>
    </location>
</feature>
<dbReference type="Proteomes" id="UP001519342">
    <property type="component" value="Unassembled WGS sequence"/>
</dbReference>
<dbReference type="PROSITE" id="PS00211">
    <property type="entry name" value="ABC_TRANSPORTER_1"/>
    <property type="match status" value="1"/>
</dbReference>
<dbReference type="SMART" id="SM00382">
    <property type="entry name" value="AAA"/>
    <property type="match status" value="1"/>
</dbReference>
<dbReference type="PROSITE" id="PS50929">
    <property type="entry name" value="ABC_TM1F"/>
    <property type="match status" value="1"/>
</dbReference>
<evidence type="ECO:0000313" key="10">
    <source>
        <dbReference type="EMBL" id="MBP1924730.1"/>
    </source>
</evidence>
<dbReference type="CDD" id="cd07346">
    <property type="entry name" value="ABC_6TM_exporters"/>
    <property type="match status" value="1"/>
</dbReference>
<evidence type="ECO:0000259" key="8">
    <source>
        <dbReference type="PROSITE" id="PS50893"/>
    </source>
</evidence>
<reference evidence="10 11" key="1">
    <citation type="submission" date="2021-03" db="EMBL/GenBank/DDBJ databases">
        <title>Genomic Encyclopedia of Type Strains, Phase IV (KMG-IV): sequencing the most valuable type-strain genomes for metagenomic binning, comparative biology and taxonomic classification.</title>
        <authorList>
            <person name="Goeker M."/>
        </authorList>
    </citation>
    <scope>NUCLEOTIDE SEQUENCE [LARGE SCALE GENOMIC DNA]</scope>
    <source>
        <strain evidence="10 11">DSM 24004</strain>
    </source>
</reference>
<evidence type="ECO:0000256" key="5">
    <source>
        <dbReference type="ARBA" id="ARBA00022989"/>
    </source>
</evidence>
<dbReference type="PANTHER" id="PTHR43394">
    <property type="entry name" value="ATP-DEPENDENT PERMEASE MDL1, MITOCHONDRIAL"/>
    <property type="match status" value="1"/>
</dbReference>
<protein>
    <submittedName>
        <fullName evidence="10">ABC-type multidrug transport system fused ATPase/permease subunit</fullName>
    </submittedName>
</protein>
<dbReference type="InterPro" id="IPR027417">
    <property type="entry name" value="P-loop_NTPase"/>
</dbReference>
<evidence type="ECO:0000256" key="6">
    <source>
        <dbReference type="ARBA" id="ARBA00023136"/>
    </source>
</evidence>
<evidence type="ECO:0000256" key="2">
    <source>
        <dbReference type="ARBA" id="ARBA00022692"/>
    </source>
</evidence>
<dbReference type="Gene3D" id="3.40.50.300">
    <property type="entry name" value="P-loop containing nucleotide triphosphate hydrolases"/>
    <property type="match status" value="1"/>
</dbReference>
<keyword evidence="6 7" id="KW-0472">Membrane</keyword>
<evidence type="ECO:0000313" key="11">
    <source>
        <dbReference type="Proteomes" id="UP001519342"/>
    </source>
</evidence>
<feature type="domain" description="ABC transmembrane type-1" evidence="9">
    <location>
        <begin position="34"/>
        <end position="315"/>
    </location>
</feature>
<dbReference type="PROSITE" id="PS50893">
    <property type="entry name" value="ABC_TRANSPORTER_2"/>
    <property type="match status" value="1"/>
</dbReference>
<dbReference type="Gene3D" id="1.20.1560.10">
    <property type="entry name" value="ABC transporter type 1, transmembrane domain"/>
    <property type="match status" value="1"/>
</dbReference>
<evidence type="ECO:0000256" key="1">
    <source>
        <dbReference type="ARBA" id="ARBA00004651"/>
    </source>
</evidence>
<evidence type="ECO:0000259" key="9">
    <source>
        <dbReference type="PROSITE" id="PS50929"/>
    </source>
</evidence>
<dbReference type="SUPFAM" id="SSF52540">
    <property type="entry name" value="P-loop containing nucleoside triphosphate hydrolases"/>
    <property type="match status" value="1"/>
</dbReference>
<keyword evidence="11" id="KW-1185">Reference proteome</keyword>
<dbReference type="Pfam" id="PF00005">
    <property type="entry name" value="ABC_tran"/>
    <property type="match status" value="1"/>
</dbReference>
<dbReference type="InterPro" id="IPR036640">
    <property type="entry name" value="ABC1_TM_sf"/>
</dbReference>
<keyword evidence="2 7" id="KW-0812">Transmembrane</keyword>
<proteinExistence type="predicted"/>
<keyword evidence="5 7" id="KW-1133">Transmembrane helix</keyword>
<accession>A0ABS4GAL9</accession>
<comment type="caution">
    <text evidence="10">The sequence shown here is derived from an EMBL/GenBank/DDBJ whole genome shotgun (WGS) entry which is preliminary data.</text>
</comment>
<evidence type="ECO:0000256" key="7">
    <source>
        <dbReference type="SAM" id="Phobius"/>
    </source>
</evidence>
<dbReference type="PANTHER" id="PTHR43394:SF1">
    <property type="entry name" value="ATP-BINDING CASSETTE SUB-FAMILY B MEMBER 10, MITOCHONDRIAL"/>
    <property type="match status" value="1"/>
</dbReference>
<dbReference type="InterPro" id="IPR011527">
    <property type="entry name" value="ABC1_TM_dom"/>
</dbReference>
<dbReference type="Pfam" id="PF00664">
    <property type="entry name" value="ABC_membrane"/>
    <property type="match status" value="1"/>
</dbReference>
<feature type="transmembrane region" description="Helical" evidence="7">
    <location>
        <begin position="30"/>
        <end position="49"/>
    </location>
</feature>